<proteinExistence type="predicted"/>
<gene>
    <name evidence="2" type="ORF">GALMADRAFT_74131</name>
</gene>
<dbReference type="Pfam" id="PF20209">
    <property type="entry name" value="DUF6570"/>
    <property type="match status" value="1"/>
</dbReference>
<dbReference type="AlphaFoldDB" id="A0A067SN74"/>
<keyword evidence="3" id="KW-1185">Reference proteome</keyword>
<dbReference type="OrthoDB" id="3221862at2759"/>
<protein>
    <recommendedName>
        <fullName evidence="1">DUF6570 domain-containing protein</fullName>
    </recommendedName>
</protein>
<dbReference type="Proteomes" id="UP000027222">
    <property type="component" value="Unassembled WGS sequence"/>
</dbReference>
<dbReference type="STRING" id="685588.A0A067SN74"/>
<organism evidence="2 3">
    <name type="scientific">Galerina marginata (strain CBS 339.88)</name>
    <dbReference type="NCBI Taxonomy" id="685588"/>
    <lineage>
        <taxon>Eukaryota</taxon>
        <taxon>Fungi</taxon>
        <taxon>Dikarya</taxon>
        <taxon>Basidiomycota</taxon>
        <taxon>Agaricomycotina</taxon>
        <taxon>Agaricomycetes</taxon>
        <taxon>Agaricomycetidae</taxon>
        <taxon>Agaricales</taxon>
        <taxon>Agaricineae</taxon>
        <taxon>Strophariaceae</taxon>
        <taxon>Galerina</taxon>
    </lineage>
</organism>
<evidence type="ECO:0000313" key="3">
    <source>
        <dbReference type="Proteomes" id="UP000027222"/>
    </source>
</evidence>
<evidence type="ECO:0000259" key="1">
    <source>
        <dbReference type="Pfam" id="PF20209"/>
    </source>
</evidence>
<dbReference type="HOGENOM" id="CLU_484850_0_0_1"/>
<dbReference type="InterPro" id="IPR046700">
    <property type="entry name" value="DUF6570"/>
</dbReference>
<accession>A0A067SN74</accession>
<evidence type="ECO:0000313" key="2">
    <source>
        <dbReference type="EMBL" id="KDR72375.1"/>
    </source>
</evidence>
<sequence length="533" mass="59234">MTSNYSILVPEDAVHHGPVHGRRYKGGGPAHFITGSVLSQFIDPSSKFEPSTTNYRLVDYIKDTELEAYLATHSNAIPVHLPLSIHALFLNRTEMRSLGSRHSIDIPSKLKREEAISKLAAEHKCETCDISSCIFVPHNVSEKETTIFFSDIQRFVLNSETFVIPTRSTMLDNELIKFTGYESAHEYMDVENAIKADIPLHLLCNLQSPSSLRIIAACHGIPVGPHWTSKKIIYALKSHDCAQCPPFVHGLTGPLASKNLETHTCVSCPNFVSVWRNANQILQETAIFPPKPLTKCELHEIVTNYVTDFAPENVEEAGCAVCGQLVQRKSMVNVLSVPYDLDILQSHLTRKERKSSADAIEPLEGPILDKNCSGMCITCDASLMAGQIPINSLANGMWIGDVPDVLQNLTFAEQMLIPRIRHNRCLVRVSSGRAKMIANVVMLTNPIPQIYNILPPHRNELDDVLAFVYLGSSAPTPEDFARTPLLVRRNKVADALNWLKLNHTAYSDLIISEANLLSYPENGVPVVVDFRKT</sequence>
<name>A0A067SN74_GALM3</name>
<reference evidence="3" key="1">
    <citation type="journal article" date="2014" name="Proc. Natl. Acad. Sci. U.S.A.">
        <title>Extensive sampling of basidiomycete genomes demonstrates inadequacy of the white-rot/brown-rot paradigm for wood decay fungi.</title>
        <authorList>
            <person name="Riley R."/>
            <person name="Salamov A.A."/>
            <person name="Brown D.W."/>
            <person name="Nagy L.G."/>
            <person name="Floudas D."/>
            <person name="Held B.W."/>
            <person name="Levasseur A."/>
            <person name="Lombard V."/>
            <person name="Morin E."/>
            <person name="Otillar R."/>
            <person name="Lindquist E.A."/>
            <person name="Sun H."/>
            <person name="LaButti K.M."/>
            <person name="Schmutz J."/>
            <person name="Jabbour D."/>
            <person name="Luo H."/>
            <person name="Baker S.E."/>
            <person name="Pisabarro A.G."/>
            <person name="Walton J.D."/>
            <person name="Blanchette R.A."/>
            <person name="Henrissat B."/>
            <person name="Martin F."/>
            <person name="Cullen D."/>
            <person name="Hibbett D.S."/>
            <person name="Grigoriev I.V."/>
        </authorList>
    </citation>
    <scope>NUCLEOTIDE SEQUENCE [LARGE SCALE GENOMIC DNA]</scope>
    <source>
        <strain evidence="3">CBS 339.88</strain>
    </source>
</reference>
<feature type="non-terminal residue" evidence="2">
    <location>
        <position position="533"/>
    </location>
</feature>
<feature type="domain" description="DUF6570" evidence="1">
    <location>
        <begin position="386"/>
        <end position="516"/>
    </location>
</feature>
<dbReference type="EMBL" id="KL142389">
    <property type="protein sequence ID" value="KDR72375.1"/>
    <property type="molecule type" value="Genomic_DNA"/>
</dbReference>